<name>A0A8J7IYI3_9FLAO</name>
<evidence type="ECO:0000256" key="1">
    <source>
        <dbReference type="SAM" id="SignalP"/>
    </source>
</evidence>
<dbReference type="Gene3D" id="1.25.40.390">
    <property type="match status" value="1"/>
</dbReference>
<gene>
    <name evidence="2" type="ORF">JF259_12685</name>
</gene>
<comment type="caution">
    <text evidence="2">The sequence shown here is derived from an EMBL/GenBank/DDBJ whole genome shotgun (WGS) entry which is preliminary data.</text>
</comment>
<feature type="signal peptide" evidence="1">
    <location>
        <begin position="1"/>
        <end position="24"/>
    </location>
</feature>
<dbReference type="Pfam" id="PF12771">
    <property type="entry name" value="SusD-like_2"/>
    <property type="match status" value="1"/>
</dbReference>
<keyword evidence="2" id="KW-0449">Lipoprotein</keyword>
<dbReference type="RefSeq" id="WP_199115706.1">
    <property type="nucleotide sequence ID" value="NZ_JAELVQ010000017.1"/>
</dbReference>
<keyword evidence="3" id="KW-1185">Reference proteome</keyword>
<keyword evidence="1" id="KW-0732">Signal</keyword>
<dbReference type="InterPro" id="IPR011990">
    <property type="entry name" value="TPR-like_helical_dom_sf"/>
</dbReference>
<evidence type="ECO:0000313" key="2">
    <source>
        <dbReference type="EMBL" id="MBJ6368945.1"/>
    </source>
</evidence>
<accession>A0A8J7IYI3</accession>
<dbReference type="InterPro" id="IPR041662">
    <property type="entry name" value="SusD-like_2"/>
</dbReference>
<dbReference type="EMBL" id="JAELVQ010000017">
    <property type="protein sequence ID" value="MBJ6368945.1"/>
    <property type="molecule type" value="Genomic_DNA"/>
</dbReference>
<organism evidence="2 3">
    <name type="scientific">Snuella sedimenti</name>
    <dbReference type="NCBI Taxonomy" id="2798802"/>
    <lineage>
        <taxon>Bacteria</taxon>
        <taxon>Pseudomonadati</taxon>
        <taxon>Bacteroidota</taxon>
        <taxon>Flavobacteriia</taxon>
        <taxon>Flavobacteriales</taxon>
        <taxon>Flavobacteriaceae</taxon>
        <taxon>Snuella</taxon>
    </lineage>
</organism>
<dbReference type="SUPFAM" id="SSF48452">
    <property type="entry name" value="TPR-like"/>
    <property type="match status" value="1"/>
</dbReference>
<feature type="chain" id="PRO_5035183624" evidence="1">
    <location>
        <begin position="25"/>
        <end position="496"/>
    </location>
</feature>
<dbReference type="AlphaFoldDB" id="A0A8J7IYI3"/>
<evidence type="ECO:0000313" key="3">
    <source>
        <dbReference type="Proteomes" id="UP000610931"/>
    </source>
</evidence>
<reference evidence="2" key="1">
    <citation type="submission" date="2020-12" db="EMBL/GenBank/DDBJ databases">
        <title>Snuella sp. nov., isolated from sediment in Incheon.</title>
        <authorList>
            <person name="Kim W."/>
        </authorList>
    </citation>
    <scope>NUCLEOTIDE SEQUENCE</scope>
    <source>
        <strain evidence="2">CAU 1569</strain>
    </source>
</reference>
<dbReference type="Proteomes" id="UP000610931">
    <property type="component" value="Unassembled WGS sequence"/>
</dbReference>
<sequence length="496" mass="55727">MIKKITFSIAILVLLAGTFNSCLDYDELRENPNAPTMVPPSLLFTQATPTTSSAFSGVYEYPQYHIRSNSDGSPISYRFGSTGFNYGTLRNVLKMEEEADRVDAPVYKIMAKFFKAYYFVDMCRSLGDVPLREALMAAENTRPKYDTQKTVYIQCLDWLDEANNELGDFLLNNPGYVLEGDGYFNGDLSKWQKVINAYAIRVMLTLSKKANDADLNIKGRMAAILNNPDSYPLMTSLGDNMQLTHQDEDGYRGSYNPNNATAKVDIILANTFVDILKDYEDPRLKAVADPTPSAMEANSNEDEVRNDFNSYNGGDPSASTADNILVRSSGGISNPNEDRYWNFVGQPTVLIGYFEQELNIAEAAHRGWVSVDAQEHYNNGVKASMEFFGVNEGEADAYLASKAPYITGDAGLTRIHEQMYIAFFENSGWESFFLTRRTGVPVYKLSGENLVDKLPVRWAYPQSENDNNYDNYRAALISQFGAEIDDRDQVIWELKD</sequence>
<protein>
    <submittedName>
        <fullName evidence="2">SusD/RagB family nutrient-binding outer membrane lipoprotein</fullName>
    </submittedName>
</protein>
<proteinExistence type="predicted"/>